<dbReference type="InterPro" id="IPR001387">
    <property type="entry name" value="Cro/C1-type_HTH"/>
</dbReference>
<keyword evidence="4" id="KW-1185">Reference proteome</keyword>
<proteinExistence type="predicted"/>
<gene>
    <name evidence="3" type="ORF">ATY39_13005</name>
</gene>
<accession>A0A143HFI3</accession>
<reference evidence="3 4" key="1">
    <citation type="journal article" date="2016" name="Genome Announc.">
        <title>Whole-Genome Sequence of Rummeliibacillus stabekisii Strain PP9 Isolated from Antarctic Soil.</title>
        <authorList>
            <person name="da Mota F.F."/>
            <person name="Vollu R.E."/>
            <person name="Jurelevicius D."/>
            <person name="Seldin L."/>
        </authorList>
    </citation>
    <scope>NUCLEOTIDE SEQUENCE [LARGE SCALE GENOMIC DNA]</scope>
    <source>
        <strain evidence="3 4">PP9</strain>
    </source>
</reference>
<organism evidence="3 4">
    <name type="scientific">Rummeliibacillus stabekisii</name>
    <dbReference type="NCBI Taxonomy" id="241244"/>
    <lineage>
        <taxon>Bacteria</taxon>
        <taxon>Bacillati</taxon>
        <taxon>Bacillota</taxon>
        <taxon>Bacilli</taxon>
        <taxon>Bacillales</taxon>
        <taxon>Caryophanaceae</taxon>
        <taxon>Rummeliibacillus</taxon>
    </lineage>
</organism>
<dbReference type="PROSITE" id="PS50943">
    <property type="entry name" value="HTH_CROC1"/>
    <property type="match status" value="1"/>
</dbReference>
<reference evidence="4" key="2">
    <citation type="submission" date="2016-03" db="EMBL/GenBank/DDBJ databases">
        <authorList>
            <person name="Ploux O."/>
        </authorList>
    </citation>
    <scope>NUCLEOTIDE SEQUENCE [LARGE SCALE GENOMIC DNA]</scope>
    <source>
        <strain evidence="4">PP9</strain>
    </source>
</reference>
<evidence type="ECO:0000259" key="2">
    <source>
        <dbReference type="PROSITE" id="PS50943"/>
    </source>
</evidence>
<dbReference type="AlphaFoldDB" id="A0A143HFI3"/>
<dbReference type="EMBL" id="CP014806">
    <property type="protein sequence ID" value="AMX00246.1"/>
    <property type="molecule type" value="Genomic_DNA"/>
</dbReference>
<dbReference type="Proteomes" id="UP000076021">
    <property type="component" value="Chromosome"/>
</dbReference>
<dbReference type="Gene3D" id="1.10.260.40">
    <property type="entry name" value="lambda repressor-like DNA-binding domains"/>
    <property type="match status" value="1"/>
</dbReference>
<feature type="compositionally biased region" description="Polar residues" evidence="1">
    <location>
        <begin position="1"/>
        <end position="20"/>
    </location>
</feature>
<name>A0A143HFI3_9BACL</name>
<dbReference type="SUPFAM" id="SSF47413">
    <property type="entry name" value="lambda repressor-like DNA-binding domains"/>
    <property type="match status" value="1"/>
</dbReference>
<feature type="region of interest" description="Disordered" evidence="1">
    <location>
        <begin position="1"/>
        <end position="21"/>
    </location>
</feature>
<sequence length="96" mass="10912">MVTSNVYDPQDENVVQQENSPDAMMAVKRSELIFKYRMAVGLTQSELAQQANVTQKTISRIERGDRNVRQTTLKKVYQVLGIPDEELEALKAQLNT</sequence>
<dbReference type="SMART" id="SM00530">
    <property type="entry name" value="HTH_XRE"/>
    <property type="match status" value="1"/>
</dbReference>
<dbReference type="STRING" id="241244.ATY39_13005"/>
<dbReference type="Pfam" id="PF01381">
    <property type="entry name" value="HTH_3"/>
    <property type="match status" value="1"/>
</dbReference>
<protein>
    <submittedName>
        <fullName evidence="3">Transcriptional regulator</fullName>
    </submittedName>
</protein>
<feature type="domain" description="HTH cro/C1-type" evidence="2">
    <location>
        <begin position="35"/>
        <end position="87"/>
    </location>
</feature>
<evidence type="ECO:0000313" key="3">
    <source>
        <dbReference type="EMBL" id="AMX00246.1"/>
    </source>
</evidence>
<dbReference type="InterPro" id="IPR010982">
    <property type="entry name" value="Lambda_DNA-bd_dom_sf"/>
</dbReference>
<dbReference type="RefSeq" id="WP_066790422.1">
    <property type="nucleotide sequence ID" value="NZ_CP014806.1"/>
</dbReference>
<dbReference type="GO" id="GO:0003677">
    <property type="term" value="F:DNA binding"/>
    <property type="evidence" value="ECO:0007669"/>
    <property type="project" value="InterPro"/>
</dbReference>
<dbReference type="CDD" id="cd00093">
    <property type="entry name" value="HTH_XRE"/>
    <property type="match status" value="1"/>
</dbReference>
<evidence type="ECO:0000256" key="1">
    <source>
        <dbReference type="SAM" id="MobiDB-lite"/>
    </source>
</evidence>
<dbReference type="KEGG" id="rst:ATY39_13005"/>
<evidence type="ECO:0000313" key="4">
    <source>
        <dbReference type="Proteomes" id="UP000076021"/>
    </source>
</evidence>